<evidence type="ECO:0000256" key="2">
    <source>
        <dbReference type="SAM" id="SignalP"/>
    </source>
</evidence>
<name>A0A226DQK1_FOLCA</name>
<reference evidence="4 5" key="1">
    <citation type="submission" date="2015-12" db="EMBL/GenBank/DDBJ databases">
        <title>The genome of Folsomia candida.</title>
        <authorList>
            <person name="Faddeeva A."/>
            <person name="Derks M.F."/>
            <person name="Anvar Y."/>
            <person name="Smit S."/>
            <person name="Van Straalen N."/>
            <person name="Roelofs D."/>
        </authorList>
    </citation>
    <scope>NUCLEOTIDE SEQUENCE [LARGE SCALE GENOMIC DNA]</scope>
    <source>
        <strain evidence="4 5">VU population</strain>
        <tissue evidence="4">Whole body</tissue>
    </source>
</reference>
<evidence type="ECO:0000313" key="5">
    <source>
        <dbReference type="Proteomes" id="UP000198287"/>
    </source>
</evidence>
<feature type="domain" description="Chitin-binding type-2" evidence="3">
    <location>
        <begin position="40"/>
        <end position="99"/>
    </location>
</feature>
<dbReference type="PROSITE" id="PS50940">
    <property type="entry name" value="CHIT_BIND_II"/>
    <property type="match status" value="1"/>
</dbReference>
<dbReference type="Proteomes" id="UP000198287">
    <property type="component" value="Unassembled WGS sequence"/>
</dbReference>
<evidence type="ECO:0000256" key="1">
    <source>
        <dbReference type="SAM" id="MobiDB-lite"/>
    </source>
</evidence>
<evidence type="ECO:0000259" key="3">
    <source>
        <dbReference type="PROSITE" id="PS50940"/>
    </source>
</evidence>
<dbReference type="PANTHER" id="PTHR21523:SF47">
    <property type="entry name" value="SALIVARY GLUE PROTEIN SGS-3"/>
    <property type="match status" value="1"/>
</dbReference>
<dbReference type="GO" id="GO:0008061">
    <property type="term" value="F:chitin binding"/>
    <property type="evidence" value="ECO:0007669"/>
    <property type="project" value="InterPro"/>
</dbReference>
<evidence type="ECO:0000313" key="4">
    <source>
        <dbReference type="EMBL" id="OXA47795.1"/>
    </source>
</evidence>
<proteinExistence type="predicted"/>
<protein>
    <recommendedName>
        <fullName evidence="3">Chitin-binding type-2 domain-containing protein</fullName>
    </recommendedName>
</protein>
<dbReference type="InterPro" id="IPR036508">
    <property type="entry name" value="Chitin-bd_dom_sf"/>
</dbReference>
<organism evidence="4 5">
    <name type="scientific">Folsomia candida</name>
    <name type="common">Springtail</name>
    <dbReference type="NCBI Taxonomy" id="158441"/>
    <lineage>
        <taxon>Eukaryota</taxon>
        <taxon>Metazoa</taxon>
        <taxon>Ecdysozoa</taxon>
        <taxon>Arthropoda</taxon>
        <taxon>Hexapoda</taxon>
        <taxon>Collembola</taxon>
        <taxon>Entomobryomorpha</taxon>
        <taxon>Isotomoidea</taxon>
        <taxon>Isotomidae</taxon>
        <taxon>Proisotominae</taxon>
        <taxon>Folsomia</taxon>
    </lineage>
</organism>
<feature type="signal peptide" evidence="2">
    <location>
        <begin position="1"/>
        <end position="23"/>
    </location>
</feature>
<keyword evidence="2" id="KW-0732">Signal</keyword>
<sequence>MCPDTFWYFVSFSFLVFGNSSYAEVNSEEIYAEFTMEERIVDCPSWEDGIPTYLPFPYDCRKFVVCTNGYPIVYDCPPFTVWDQDLLTCNHEGITPCVIVTTESPIEWTSPETEEPTTTEQTTTTPTTTTQTTTTPTTTTPTTTTPTTTTPTTTTPTTTTPTTTTPTTTTPTTTTPTTTTPTTTTPTTTTSTTTTPTTTTPTTTRPTTTTPTTTRPTTTTTRATTIPPPGPIVNGGLYTILNTATGMAVSVYKSILTNGNKIHAMRHVPDCWDLSQQFRPSQHYTDSFWKLDVVPGTQFYTIYQTMTQRSGNIRYTGVANDIGIELDLVTPNNSVSAQRWGFVRCPA</sequence>
<dbReference type="AlphaFoldDB" id="A0A226DQK1"/>
<feature type="chain" id="PRO_5013302411" description="Chitin-binding type-2 domain-containing protein" evidence="2">
    <location>
        <begin position="24"/>
        <end position="347"/>
    </location>
</feature>
<dbReference type="SMART" id="SM00494">
    <property type="entry name" value="ChtBD2"/>
    <property type="match status" value="1"/>
</dbReference>
<dbReference type="EMBL" id="LNIX01000012">
    <property type="protein sequence ID" value="OXA47795.1"/>
    <property type="molecule type" value="Genomic_DNA"/>
</dbReference>
<feature type="region of interest" description="Disordered" evidence="1">
    <location>
        <begin position="105"/>
        <end position="230"/>
    </location>
</feature>
<dbReference type="OrthoDB" id="6020543at2759"/>
<dbReference type="GO" id="GO:0005576">
    <property type="term" value="C:extracellular region"/>
    <property type="evidence" value="ECO:0007669"/>
    <property type="project" value="InterPro"/>
</dbReference>
<comment type="caution">
    <text evidence="4">The sequence shown here is derived from an EMBL/GenBank/DDBJ whole genome shotgun (WGS) entry which is preliminary data.</text>
</comment>
<dbReference type="Gene3D" id="2.170.140.10">
    <property type="entry name" value="Chitin binding domain"/>
    <property type="match status" value="1"/>
</dbReference>
<accession>A0A226DQK1</accession>
<feature type="compositionally biased region" description="Low complexity" evidence="1">
    <location>
        <begin position="118"/>
        <end position="225"/>
    </location>
</feature>
<dbReference type="SUPFAM" id="SSF57625">
    <property type="entry name" value="Invertebrate chitin-binding proteins"/>
    <property type="match status" value="1"/>
</dbReference>
<dbReference type="PANTHER" id="PTHR21523">
    <property type="match status" value="1"/>
</dbReference>
<dbReference type="InterPro" id="IPR002557">
    <property type="entry name" value="Chitin-bd_dom"/>
</dbReference>
<gene>
    <name evidence="4" type="ORF">Fcan01_17085</name>
</gene>
<dbReference type="Pfam" id="PF01607">
    <property type="entry name" value="CBM_14"/>
    <property type="match status" value="1"/>
</dbReference>
<dbReference type="STRING" id="158441.A0A226DQK1"/>
<keyword evidence="5" id="KW-1185">Reference proteome</keyword>